<keyword evidence="10" id="KW-1185">Reference proteome</keyword>
<reference evidence="9" key="1">
    <citation type="submission" date="2021-03" db="EMBL/GenBank/DDBJ databases">
        <title>Actinotalea soli sp. nov., isolated from soil.</title>
        <authorList>
            <person name="Ping W."/>
            <person name="Zhang J."/>
        </authorList>
    </citation>
    <scope>NUCLEOTIDE SEQUENCE</scope>
    <source>
        <strain evidence="9">BY-33</strain>
    </source>
</reference>
<evidence type="ECO:0000256" key="2">
    <source>
        <dbReference type="ARBA" id="ARBA00022670"/>
    </source>
</evidence>
<dbReference type="AlphaFoldDB" id="A0A939RUA2"/>
<keyword evidence="3 5" id="KW-0378">Hydrolase</keyword>
<organism evidence="9 10">
    <name type="scientific">Actinotalea soli</name>
    <dbReference type="NCBI Taxonomy" id="2819234"/>
    <lineage>
        <taxon>Bacteria</taxon>
        <taxon>Bacillati</taxon>
        <taxon>Actinomycetota</taxon>
        <taxon>Actinomycetes</taxon>
        <taxon>Micrococcales</taxon>
        <taxon>Cellulomonadaceae</taxon>
        <taxon>Actinotalea</taxon>
    </lineage>
</organism>
<dbReference type="PANTHER" id="PTHR43806:SF11">
    <property type="entry name" value="CEREVISIN-RELATED"/>
    <property type="match status" value="1"/>
</dbReference>
<keyword evidence="7" id="KW-0732">Signal</keyword>
<gene>
    <name evidence="9" type="ORF">J4G33_11340</name>
</gene>
<dbReference type="Pfam" id="PF00082">
    <property type="entry name" value="Peptidase_S8"/>
    <property type="match status" value="1"/>
</dbReference>
<feature type="chain" id="PRO_5039123848" evidence="7">
    <location>
        <begin position="44"/>
        <end position="428"/>
    </location>
</feature>
<dbReference type="InterPro" id="IPR023827">
    <property type="entry name" value="Peptidase_S8_Asp-AS"/>
</dbReference>
<accession>A0A939RUA2</accession>
<feature type="active site" description="Charge relay system" evidence="5">
    <location>
        <position position="87"/>
    </location>
</feature>
<feature type="active site" description="Charge relay system" evidence="5">
    <location>
        <position position="294"/>
    </location>
</feature>
<dbReference type="SUPFAM" id="SSF52743">
    <property type="entry name" value="Subtilisin-like"/>
    <property type="match status" value="1"/>
</dbReference>
<dbReference type="RefSeq" id="WP_208056079.1">
    <property type="nucleotide sequence ID" value="NZ_JAGEMK010000005.1"/>
</dbReference>
<dbReference type="GO" id="GO:0006508">
    <property type="term" value="P:proteolysis"/>
    <property type="evidence" value="ECO:0007669"/>
    <property type="project" value="UniProtKB-KW"/>
</dbReference>
<proteinExistence type="inferred from homology"/>
<sequence length="428" mass="43090">MRPRRGRPEGRGGAVLRVGAAAACGSLASTLILAGAAPTTATAAVAADCDPEVTRLVAEPPVALDRLGAAESWQLATGEGVLVAVVDSGVDARNEHLTDAVVDGVDLVGTEGDPRGWSDPAGHGTAVAGQIAARAVEGSGLVGLAPDARILPVRVYLSTEDQAAEAGDGVRTDRIAEGIRAAANTGAQIINVSLSSPTDDPALRAAVELANRRGALVVASAGNRLTAEDTSDSPRYPAAYPEVLSVTAVDAADQPTTDAIHGPHVDVAAPGTDVLTTFHAAGDCILAGGEASTSFATAYVSAAAALLAERYPDELPEQWAHRLMATAARGAVDQRDDQSGWGVVRPYAALALVDDGTAPGPPSPLHGRPPAAESPADQTLALGARADPTGPTRAATGWWVVAGAGALVGASLLGVRRRGPERSAPAAR</sequence>
<dbReference type="PROSITE" id="PS00136">
    <property type="entry name" value="SUBTILASE_ASP"/>
    <property type="match status" value="1"/>
</dbReference>
<dbReference type="PRINTS" id="PR00723">
    <property type="entry name" value="SUBTILISIN"/>
</dbReference>
<dbReference type="InterPro" id="IPR015500">
    <property type="entry name" value="Peptidase_S8_subtilisin-rel"/>
</dbReference>
<dbReference type="EMBL" id="JAGEMK010000005">
    <property type="protein sequence ID" value="MBO1752394.1"/>
    <property type="molecule type" value="Genomic_DNA"/>
</dbReference>
<keyword evidence="4 5" id="KW-0720">Serine protease</keyword>
<dbReference type="PROSITE" id="PS51892">
    <property type="entry name" value="SUBTILASE"/>
    <property type="match status" value="1"/>
</dbReference>
<dbReference type="Gene3D" id="3.40.50.200">
    <property type="entry name" value="Peptidase S8/S53 domain"/>
    <property type="match status" value="1"/>
</dbReference>
<dbReference type="PANTHER" id="PTHR43806">
    <property type="entry name" value="PEPTIDASE S8"/>
    <property type="match status" value="1"/>
</dbReference>
<feature type="region of interest" description="Disordered" evidence="6">
    <location>
        <begin position="354"/>
        <end position="376"/>
    </location>
</feature>
<evidence type="ECO:0000256" key="1">
    <source>
        <dbReference type="ARBA" id="ARBA00011073"/>
    </source>
</evidence>
<dbReference type="Proteomes" id="UP000664209">
    <property type="component" value="Unassembled WGS sequence"/>
</dbReference>
<feature type="domain" description="Peptidase S8/S53" evidence="8">
    <location>
        <begin position="78"/>
        <end position="342"/>
    </location>
</feature>
<evidence type="ECO:0000256" key="7">
    <source>
        <dbReference type="SAM" id="SignalP"/>
    </source>
</evidence>
<comment type="similarity">
    <text evidence="1 5">Belongs to the peptidase S8 family.</text>
</comment>
<keyword evidence="2 5" id="KW-0645">Protease</keyword>
<dbReference type="InterPro" id="IPR000209">
    <property type="entry name" value="Peptidase_S8/S53_dom"/>
</dbReference>
<dbReference type="InterPro" id="IPR050131">
    <property type="entry name" value="Peptidase_S8_subtilisin-like"/>
</dbReference>
<dbReference type="InterPro" id="IPR036852">
    <property type="entry name" value="Peptidase_S8/S53_dom_sf"/>
</dbReference>
<dbReference type="GO" id="GO:0004252">
    <property type="term" value="F:serine-type endopeptidase activity"/>
    <property type="evidence" value="ECO:0007669"/>
    <property type="project" value="UniProtKB-UniRule"/>
</dbReference>
<dbReference type="PROSITE" id="PS00137">
    <property type="entry name" value="SUBTILASE_HIS"/>
    <property type="match status" value="1"/>
</dbReference>
<evidence type="ECO:0000259" key="8">
    <source>
        <dbReference type="Pfam" id="PF00082"/>
    </source>
</evidence>
<evidence type="ECO:0000256" key="4">
    <source>
        <dbReference type="ARBA" id="ARBA00022825"/>
    </source>
</evidence>
<name>A0A939RUA2_9CELL</name>
<protein>
    <submittedName>
        <fullName evidence="9">S8 family serine peptidase</fullName>
    </submittedName>
</protein>
<comment type="caution">
    <text evidence="9">The sequence shown here is derived from an EMBL/GenBank/DDBJ whole genome shotgun (WGS) entry which is preliminary data.</text>
</comment>
<evidence type="ECO:0000256" key="6">
    <source>
        <dbReference type="SAM" id="MobiDB-lite"/>
    </source>
</evidence>
<feature type="active site" description="Charge relay system" evidence="5">
    <location>
        <position position="123"/>
    </location>
</feature>
<evidence type="ECO:0000313" key="9">
    <source>
        <dbReference type="EMBL" id="MBO1752394.1"/>
    </source>
</evidence>
<dbReference type="InterPro" id="IPR022398">
    <property type="entry name" value="Peptidase_S8_His-AS"/>
</dbReference>
<feature type="signal peptide" evidence="7">
    <location>
        <begin position="1"/>
        <end position="43"/>
    </location>
</feature>
<evidence type="ECO:0000313" key="10">
    <source>
        <dbReference type="Proteomes" id="UP000664209"/>
    </source>
</evidence>
<evidence type="ECO:0000256" key="3">
    <source>
        <dbReference type="ARBA" id="ARBA00022801"/>
    </source>
</evidence>
<evidence type="ECO:0000256" key="5">
    <source>
        <dbReference type="PROSITE-ProRule" id="PRU01240"/>
    </source>
</evidence>